<accession>A0A815JDE1</accession>
<name>A0A815JDE1_ADIRI</name>
<dbReference type="AlphaFoldDB" id="A0A815JDE1"/>
<reference evidence="2" key="1">
    <citation type="submission" date="2021-02" db="EMBL/GenBank/DDBJ databases">
        <authorList>
            <person name="Nowell W R."/>
        </authorList>
    </citation>
    <scope>NUCLEOTIDE SEQUENCE</scope>
</reference>
<evidence type="ECO:0000256" key="1">
    <source>
        <dbReference type="SAM" id="SignalP"/>
    </source>
</evidence>
<gene>
    <name evidence="2" type="ORF">XAT740_LOCUS32912</name>
</gene>
<keyword evidence="1" id="KW-0732">Signal</keyword>
<sequence>MHLLSFVIPFCLFISVVANLLRGFDDDLCDPHTVTTDHYPSLLIGLSVQKTSPLKLKATFRLPNSTKQFSFEGMVFSNGFSAAAGIAACRSLGCSKSTGFVAVAWTQQTACEFTCPDGTSAMQNCRYMISNLQCSADAMNLLECLTNEPFWQYGSTPPSYNAQGIDLKCIECVD</sequence>
<proteinExistence type="predicted"/>
<feature type="signal peptide" evidence="1">
    <location>
        <begin position="1"/>
        <end position="18"/>
    </location>
</feature>
<evidence type="ECO:0000313" key="2">
    <source>
        <dbReference type="EMBL" id="CAF1377989.1"/>
    </source>
</evidence>
<feature type="chain" id="PRO_5032644925" evidence="1">
    <location>
        <begin position="19"/>
        <end position="174"/>
    </location>
</feature>
<dbReference type="EMBL" id="CAJNOR010003105">
    <property type="protein sequence ID" value="CAF1377989.1"/>
    <property type="molecule type" value="Genomic_DNA"/>
</dbReference>
<comment type="caution">
    <text evidence="2">The sequence shown here is derived from an EMBL/GenBank/DDBJ whole genome shotgun (WGS) entry which is preliminary data.</text>
</comment>
<dbReference type="Proteomes" id="UP000663828">
    <property type="component" value="Unassembled WGS sequence"/>
</dbReference>
<keyword evidence="3" id="KW-1185">Reference proteome</keyword>
<protein>
    <submittedName>
        <fullName evidence="2">Uncharacterized protein</fullName>
    </submittedName>
</protein>
<organism evidence="2 3">
    <name type="scientific">Adineta ricciae</name>
    <name type="common">Rotifer</name>
    <dbReference type="NCBI Taxonomy" id="249248"/>
    <lineage>
        <taxon>Eukaryota</taxon>
        <taxon>Metazoa</taxon>
        <taxon>Spiralia</taxon>
        <taxon>Gnathifera</taxon>
        <taxon>Rotifera</taxon>
        <taxon>Eurotatoria</taxon>
        <taxon>Bdelloidea</taxon>
        <taxon>Adinetida</taxon>
        <taxon>Adinetidae</taxon>
        <taxon>Adineta</taxon>
    </lineage>
</organism>
<evidence type="ECO:0000313" key="3">
    <source>
        <dbReference type="Proteomes" id="UP000663828"/>
    </source>
</evidence>